<keyword evidence="1" id="KW-0407">Ion channel</keyword>
<dbReference type="PANTHER" id="PTHR30221:SF1">
    <property type="entry name" value="SMALL-CONDUCTANCE MECHANOSENSITIVE CHANNEL"/>
    <property type="match status" value="1"/>
</dbReference>
<feature type="transmembrane region" description="Helical" evidence="1">
    <location>
        <begin position="12"/>
        <end position="31"/>
    </location>
</feature>
<feature type="transmembrane region" description="Helical" evidence="1">
    <location>
        <begin position="82"/>
        <end position="99"/>
    </location>
</feature>
<dbReference type="GO" id="GO:0008381">
    <property type="term" value="F:mechanosensitive monoatomic ion channel activity"/>
    <property type="evidence" value="ECO:0007669"/>
    <property type="project" value="InterPro"/>
</dbReference>
<dbReference type="Gene3D" id="1.10.287.1260">
    <property type="match status" value="1"/>
</dbReference>
<protein>
    <recommendedName>
        <fullName evidence="1">Small-conductance mechanosensitive channel</fullName>
    </recommendedName>
</protein>
<dbReference type="OrthoDB" id="6199120at2"/>
<dbReference type="PANTHER" id="PTHR30221">
    <property type="entry name" value="SMALL-CONDUCTANCE MECHANOSENSITIVE CHANNEL"/>
    <property type="match status" value="1"/>
</dbReference>
<keyword evidence="1" id="KW-0406">Ion transport</keyword>
<keyword evidence="3" id="KW-1185">Reference proteome</keyword>
<comment type="subcellular location">
    <subcellularLocation>
        <location evidence="1">Cell inner membrane</location>
        <topology evidence="1">Multi-pass membrane protein</topology>
    </subcellularLocation>
</comment>
<keyword evidence="1" id="KW-1133">Transmembrane helix</keyword>
<comment type="similarity">
    <text evidence="1">Belongs to the MscS (TC 1.A.23) family.</text>
</comment>
<dbReference type="AlphaFoldDB" id="A0A395JUB6"/>
<comment type="function">
    <text evidence="1">Mechanosensitive channel that participates in the regulation of osmotic pressure changes within the cell, opening in response to stretch forces in the membrane lipid bilayer, without the need for other proteins. Contributes to normal resistance to hypoosmotic shock. Forms an ion channel of 1.0 nanosiemens conductance with a slight preference for anions.</text>
</comment>
<keyword evidence="1" id="KW-0472">Membrane</keyword>
<evidence type="ECO:0000313" key="2">
    <source>
        <dbReference type="EMBL" id="RBP53138.1"/>
    </source>
</evidence>
<dbReference type="EMBL" id="QNRT01000001">
    <property type="protein sequence ID" value="RBP53138.1"/>
    <property type="molecule type" value="Genomic_DNA"/>
</dbReference>
<dbReference type="SUPFAM" id="SSF82689">
    <property type="entry name" value="Mechanosensitive channel protein MscS (YggB), C-terminal domain"/>
    <property type="match status" value="1"/>
</dbReference>
<dbReference type="Gene3D" id="3.30.70.100">
    <property type="match status" value="1"/>
</dbReference>
<keyword evidence="1" id="KW-1003">Cell membrane</keyword>
<evidence type="ECO:0000256" key="1">
    <source>
        <dbReference type="RuleBase" id="RU369025"/>
    </source>
</evidence>
<sequence>MMNSTLSAVLNAFTIQDLITIGISLLLMILARPFSKWLNSEDDLTSRVSMMRMLNFLIIVAVLASVFVLHESAWLSRLTQSLIVIYFATLVTHVINYFVRRRFGKTRITSTGTSISDTYSSRGLSLAVAAFISVIALVTCLRILGLNSLLEAGGALGIIGLFLAMTQGSWAPDIISGLIILNSRLCEEGDVVQFNMDGTQIVASVFKTKLFHTECLDLANNHRLMVRNTKLRDYGIQNLSRFASAKGLRECMLFNIDYAHSQNEVTEMMLRAFSEIDRVEGMREEQFDPEVLVHDTGDYAVTWAVYYYIKDVKHLLKIKQKFRAHILAESVRSDISLATPVLQMNEVTLSKAAANVTPSM</sequence>
<keyword evidence="1" id="KW-0813">Transport</keyword>
<gene>
    <name evidence="2" type="ORF">DFR28_101523</name>
</gene>
<keyword evidence="1" id="KW-0997">Cell inner membrane</keyword>
<dbReference type="InterPro" id="IPR045275">
    <property type="entry name" value="MscS_archaea/bacteria_type"/>
</dbReference>
<comment type="caution">
    <text evidence="2">The sequence shown here is derived from an EMBL/GenBank/DDBJ whole genome shotgun (WGS) entry which is preliminary data.</text>
</comment>
<dbReference type="GO" id="GO:0005886">
    <property type="term" value="C:plasma membrane"/>
    <property type="evidence" value="ECO:0007669"/>
    <property type="project" value="UniProtKB-SubCell"/>
</dbReference>
<evidence type="ECO:0000313" key="3">
    <source>
        <dbReference type="Proteomes" id="UP000253083"/>
    </source>
</evidence>
<keyword evidence="1" id="KW-0812">Transmembrane</keyword>
<comment type="subunit">
    <text evidence="1">Homoheptamer.</text>
</comment>
<dbReference type="Proteomes" id="UP000253083">
    <property type="component" value="Unassembled WGS sequence"/>
</dbReference>
<dbReference type="InterPro" id="IPR011066">
    <property type="entry name" value="MscS_channel_C_sf"/>
</dbReference>
<proteinExistence type="inferred from homology"/>
<feature type="transmembrane region" description="Helical" evidence="1">
    <location>
        <begin position="124"/>
        <end position="144"/>
    </location>
</feature>
<accession>A0A395JUB6</accession>
<reference evidence="2 3" key="1">
    <citation type="submission" date="2018-06" db="EMBL/GenBank/DDBJ databases">
        <title>Genomic Encyclopedia of Type Strains, Phase IV (KMG-IV): sequencing the most valuable type-strain genomes for metagenomic binning, comparative biology and taxonomic classification.</title>
        <authorList>
            <person name="Goeker M."/>
        </authorList>
    </citation>
    <scope>NUCLEOTIDE SEQUENCE [LARGE SCALE GENOMIC DNA]</scope>
    <source>
        <strain evidence="2 3">DSM 24032</strain>
    </source>
</reference>
<name>A0A395JUB6_9GAMM</name>
<feature type="transmembrane region" description="Helical" evidence="1">
    <location>
        <begin position="52"/>
        <end position="70"/>
    </location>
</feature>
<organism evidence="2 3">
    <name type="scientific">Arenicella xantha</name>
    <dbReference type="NCBI Taxonomy" id="644221"/>
    <lineage>
        <taxon>Bacteria</taxon>
        <taxon>Pseudomonadati</taxon>
        <taxon>Pseudomonadota</taxon>
        <taxon>Gammaproteobacteria</taxon>
        <taxon>Arenicellales</taxon>
        <taxon>Arenicellaceae</taxon>
        <taxon>Arenicella</taxon>
    </lineage>
</organism>
<dbReference type="InParanoid" id="A0A395JUB6"/>